<dbReference type="InterPro" id="IPR005913">
    <property type="entry name" value="dTDP_dehydrorham_reduct"/>
</dbReference>
<evidence type="ECO:0000256" key="5">
    <source>
        <dbReference type="ARBA" id="ARBA00048200"/>
    </source>
</evidence>
<evidence type="ECO:0000256" key="1">
    <source>
        <dbReference type="ARBA" id="ARBA00004781"/>
    </source>
</evidence>
<dbReference type="CDD" id="cd05254">
    <property type="entry name" value="dTDP_HR_like_SDR_e"/>
    <property type="match status" value="1"/>
</dbReference>
<keyword evidence="6 8" id="KW-0560">Oxidoreductase</keyword>
<comment type="pathway">
    <text evidence="1 6">Carbohydrate biosynthesis; dTDP-L-rhamnose biosynthesis.</text>
</comment>
<dbReference type="InterPro" id="IPR036291">
    <property type="entry name" value="NAD(P)-bd_dom_sf"/>
</dbReference>
<dbReference type="Gene3D" id="3.40.50.720">
    <property type="entry name" value="NAD(P)-binding Rossmann-like Domain"/>
    <property type="match status" value="1"/>
</dbReference>
<dbReference type="GO" id="GO:0005829">
    <property type="term" value="C:cytosol"/>
    <property type="evidence" value="ECO:0007669"/>
    <property type="project" value="TreeGrafter"/>
</dbReference>
<dbReference type="EMBL" id="SEWE01000009">
    <property type="protein sequence ID" value="RYU81582.1"/>
    <property type="molecule type" value="Genomic_DNA"/>
</dbReference>
<evidence type="ECO:0000313" key="8">
    <source>
        <dbReference type="EMBL" id="RYU81582.1"/>
    </source>
</evidence>
<gene>
    <name evidence="8" type="primary">rfbD</name>
    <name evidence="8" type="ORF">EWM57_06190</name>
</gene>
<name>A0A4Q5LFG0_9BACT</name>
<evidence type="ECO:0000256" key="3">
    <source>
        <dbReference type="ARBA" id="ARBA00012929"/>
    </source>
</evidence>
<evidence type="ECO:0000256" key="6">
    <source>
        <dbReference type="RuleBase" id="RU364082"/>
    </source>
</evidence>
<dbReference type="Proteomes" id="UP000294155">
    <property type="component" value="Unassembled WGS sequence"/>
</dbReference>
<dbReference type="NCBIfam" id="TIGR01214">
    <property type="entry name" value="rmlD"/>
    <property type="match status" value="1"/>
</dbReference>
<dbReference type="GO" id="GO:0019305">
    <property type="term" value="P:dTDP-rhamnose biosynthetic process"/>
    <property type="evidence" value="ECO:0007669"/>
    <property type="project" value="UniProtKB-UniPathway"/>
</dbReference>
<keyword evidence="9" id="KW-1185">Reference proteome</keyword>
<dbReference type="GO" id="GO:0008831">
    <property type="term" value="F:dTDP-4-dehydrorhamnose reductase activity"/>
    <property type="evidence" value="ECO:0007669"/>
    <property type="project" value="UniProtKB-EC"/>
</dbReference>
<evidence type="ECO:0000259" key="7">
    <source>
        <dbReference type="Pfam" id="PF04321"/>
    </source>
</evidence>
<comment type="caution">
    <text evidence="8">The sequence shown here is derived from an EMBL/GenBank/DDBJ whole genome shotgun (WGS) entry which is preliminary data.</text>
</comment>
<dbReference type="EC" id="1.1.1.133" evidence="3 6"/>
<evidence type="ECO:0000256" key="2">
    <source>
        <dbReference type="ARBA" id="ARBA00010944"/>
    </source>
</evidence>
<dbReference type="PANTHER" id="PTHR10491">
    <property type="entry name" value="DTDP-4-DEHYDRORHAMNOSE REDUCTASE"/>
    <property type="match status" value="1"/>
</dbReference>
<organism evidence="8 9">
    <name type="scientific">Hymenobacter persicinus</name>
    <dbReference type="NCBI Taxonomy" id="2025506"/>
    <lineage>
        <taxon>Bacteria</taxon>
        <taxon>Pseudomonadati</taxon>
        <taxon>Bacteroidota</taxon>
        <taxon>Cytophagia</taxon>
        <taxon>Cytophagales</taxon>
        <taxon>Hymenobacteraceae</taxon>
        <taxon>Hymenobacter</taxon>
    </lineage>
</organism>
<proteinExistence type="inferred from homology"/>
<reference evidence="8 9" key="1">
    <citation type="submission" date="2019-02" db="EMBL/GenBank/DDBJ databases">
        <title>Bacterial novel species isolated from soil.</title>
        <authorList>
            <person name="Jung H.-Y."/>
        </authorList>
    </citation>
    <scope>NUCLEOTIDE SEQUENCE [LARGE SCALE GENOMIC DNA]</scope>
    <source>
        <strain evidence="8 9">1-3-3-3</strain>
    </source>
</reference>
<dbReference type="SUPFAM" id="SSF51735">
    <property type="entry name" value="NAD(P)-binding Rossmann-fold domains"/>
    <property type="match status" value="1"/>
</dbReference>
<evidence type="ECO:0000313" key="9">
    <source>
        <dbReference type="Proteomes" id="UP000294155"/>
    </source>
</evidence>
<comment type="function">
    <text evidence="6">Catalyzes the reduction of dTDP-6-deoxy-L-lyxo-4-hexulose to yield dTDP-L-rhamnose.</text>
</comment>
<dbReference type="UniPathway" id="UPA00124"/>
<dbReference type="Gene3D" id="3.90.25.10">
    <property type="entry name" value="UDP-galactose 4-epimerase, domain 1"/>
    <property type="match status" value="1"/>
</dbReference>
<keyword evidence="6" id="KW-0521">NADP</keyword>
<evidence type="ECO:0000256" key="4">
    <source>
        <dbReference type="ARBA" id="ARBA00017099"/>
    </source>
</evidence>
<dbReference type="InterPro" id="IPR029903">
    <property type="entry name" value="RmlD-like-bd"/>
</dbReference>
<feature type="domain" description="RmlD-like substrate binding" evidence="7">
    <location>
        <begin position="3"/>
        <end position="283"/>
    </location>
</feature>
<dbReference type="RefSeq" id="WP_129920268.1">
    <property type="nucleotide sequence ID" value="NZ_SEWE01000009.1"/>
</dbReference>
<dbReference type="AlphaFoldDB" id="A0A4Q5LFG0"/>
<accession>A0A4Q5LFG0</accession>
<dbReference type="OrthoDB" id="9803892at2"/>
<dbReference type="PANTHER" id="PTHR10491:SF4">
    <property type="entry name" value="METHIONINE ADENOSYLTRANSFERASE 2 SUBUNIT BETA"/>
    <property type="match status" value="1"/>
</dbReference>
<comment type="similarity">
    <text evidence="2 6">Belongs to the dTDP-4-dehydrorhamnose reductase family.</text>
</comment>
<dbReference type="Pfam" id="PF04321">
    <property type="entry name" value="RmlD_sub_bind"/>
    <property type="match status" value="1"/>
</dbReference>
<protein>
    <recommendedName>
        <fullName evidence="4 6">dTDP-4-dehydrorhamnose reductase</fullName>
        <ecNumber evidence="3 6">1.1.1.133</ecNumber>
    </recommendedName>
</protein>
<sequence>MGNVLVFGGSGQLGQCLQRVSQDRNLTNIIFLPEEQANILDVQVLEAAFAQHQPAYCINCAAYTAVDKAEDELELARRINKEGVENLGRLCGKHGTTLIHISTDFVFAGTGNQPLVETDETAPISVYGLTKLEGEQVIPAHTAQYFILRTSWLYSEYANNFVKTMLRFGRERDEMRVIWDQLGTPTYAIDLAGCILTIIESANKAYGVYHYSNEGVTSWYDFAVAIFELGGLPTRTVPIRTAEYPTKATRPAYSVMDKTKAKTQLQIAIPHWRESLRECISRLAQQQPA</sequence>
<comment type="catalytic activity">
    <reaction evidence="5">
        <text>dTDP-beta-L-rhamnose + NADP(+) = dTDP-4-dehydro-beta-L-rhamnose + NADPH + H(+)</text>
        <dbReference type="Rhea" id="RHEA:21796"/>
        <dbReference type="ChEBI" id="CHEBI:15378"/>
        <dbReference type="ChEBI" id="CHEBI:57510"/>
        <dbReference type="ChEBI" id="CHEBI:57783"/>
        <dbReference type="ChEBI" id="CHEBI:58349"/>
        <dbReference type="ChEBI" id="CHEBI:62830"/>
        <dbReference type="EC" id="1.1.1.133"/>
    </reaction>
</comment>